<dbReference type="EMBL" id="MASW01000001">
    <property type="protein sequence ID" value="PXY31368.1"/>
    <property type="molecule type" value="Genomic_DNA"/>
</dbReference>
<proteinExistence type="predicted"/>
<dbReference type="AlphaFoldDB" id="A0A2V4B7Y3"/>
<sequence length="116" mass="12045">MEIVYDVVVVLHLLGMAGILAGVVTYYSAKAPAAFTSMFHSASLQVITGLALVGMASSGVVDTTVNNTKIAVKLAVAVAVLLLALVLWRRKDLVNQRLVAVAGGLTVANVAIAVLW</sequence>
<comment type="caution">
    <text evidence="1">The sequence shown here is derived from an EMBL/GenBank/DDBJ whole genome shotgun (WGS) entry which is preliminary data.</text>
</comment>
<protein>
    <submittedName>
        <fullName evidence="1">Uncharacterized protein</fullName>
    </submittedName>
</protein>
<evidence type="ECO:0000313" key="1">
    <source>
        <dbReference type="EMBL" id="PXY31368.1"/>
    </source>
</evidence>
<dbReference type="Proteomes" id="UP000249915">
    <property type="component" value="Unassembled WGS sequence"/>
</dbReference>
<dbReference type="RefSeq" id="WP_112279400.1">
    <property type="nucleotide sequence ID" value="NZ_MASW01000001.1"/>
</dbReference>
<dbReference type="OrthoDB" id="3830423at2"/>
<organism evidence="1 2">
    <name type="scientific">Prauserella muralis</name>
    <dbReference type="NCBI Taxonomy" id="588067"/>
    <lineage>
        <taxon>Bacteria</taxon>
        <taxon>Bacillati</taxon>
        <taxon>Actinomycetota</taxon>
        <taxon>Actinomycetes</taxon>
        <taxon>Pseudonocardiales</taxon>
        <taxon>Pseudonocardiaceae</taxon>
        <taxon>Prauserella</taxon>
    </lineage>
</organism>
<keyword evidence="2" id="KW-1185">Reference proteome</keyword>
<gene>
    <name evidence="1" type="ORF">BAY60_02965</name>
</gene>
<accession>A0A2V4B7Y3</accession>
<reference evidence="1 2" key="1">
    <citation type="submission" date="2016-07" db="EMBL/GenBank/DDBJ databases">
        <title>Draft genome sequence of Prauserella muralis DSM 45305, isolated from a mould-covered wall in an indoor environment.</title>
        <authorList>
            <person name="Ruckert C."/>
            <person name="Albersmeier A."/>
            <person name="Jiang C.-L."/>
            <person name="Jiang Y."/>
            <person name="Kalinowski J."/>
            <person name="Schneider O."/>
            <person name="Winkler A."/>
            <person name="Zotchev S.B."/>
        </authorList>
    </citation>
    <scope>NUCLEOTIDE SEQUENCE [LARGE SCALE GENOMIC DNA]</scope>
    <source>
        <strain evidence="1 2">DSM 45305</strain>
    </source>
</reference>
<name>A0A2V4B7Y3_9PSEU</name>
<evidence type="ECO:0000313" key="2">
    <source>
        <dbReference type="Proteomes" id="UP000249915"/>
    </source>
</evidence>